<organism evidence="1 2">
    <name type="scientific">Dallia pectoralis</name>
    <name type="common">Alaska blackfish</name>
    <dbReference type="NCBI Taxonomy" id="75939"/>
    <lineage>
        <taxon>Eukaryota</taxon>
        <taxon>Metazoa</taxon>
        <taxon>Chordata</taxon>
        <taxon>Craniata</taxon>
        <taxon>Vertebrata</taxon>
        <taxon>Euteleostomi</taxon>
        <taxon>Actinopterygii</taxon>
        <taxon>Neopterygii</taxon>
        <taxon>Teleostei</taxon>
        <taxon>Protacanthopterygii</taxon>
        <taxon>Esociformes</taxon>
        <taxon>Umbridae</taxon>
        <taxon>Dallia</taxon>
    </lineage>
</organism>
<accession>A0ACC2FQ59</accession>
<proteinExistence type="predicted"/>
<sequence>MVVTVRNVTSSTATVTWPWSPGCVDTFYSVMYHPNWNSLLMGYTRRSFLTEERIPVSRTSTTITHLAPQTTYVLCVTCQAANPSREQCQVFSTLAEGGEGSEGTRWESAVVFWMASSILLLVIAAVLLWGCLHSIWPLLAPVGGSRGSCTTSTTLCLSRPQPRPQPRPLPHPQTNGRGTNPGFCPYDPSCSSSQEDSNSQHASGIENYCPASHCREEGPPELDL</sequence>
<comment type="caution">
    <text evidence="1">The sequence shown here is derived from an EMBL/GenBank/DDBJ whole genome shotgun (WGS) entry which is preliminary data.</text>
</comment>
<evidence type="ECO:0000313" key="2">
    <source>
        <dbReference type="Proteomes" id="UP001157502"/>
    </source>
</evidence>
<reference evidence="1" key="1">
    <citation type="submission" date="2021-05" db="EMBL/GenBank/DDBJ databases">
        <authorList>
            <person name="Pan Q."/>
            <person name="Jouanno E."/>
            <person name="Zahm M."/>
            <person name="Klopp C."/>
            <person name="Cabau C."/>
            <person name="Louis A."/>
            <person name="Berthelot C."/>
            <person name="Parey E."/>
            <person name="Roest Crollius H."/>
            <person name="Montfort J."/>
            <person name="Robinson-Rechavi M."/>
            <person name="Bouchez O."/>
            <person name="Lampietro C."/>
            <person name="Lopez Roques C."/>
            <person name="Donnadieu C."/>
            <person name="Postlethwait J."/>
            <person name="Bobe J."/>
            <person name="Dillon D."/>
            <person name="Chandos A."/>
            <person name="von Hippel F."/>
            <person name="Guiguen Y."/>
        </authorList>
    </citation>
    <scope>NUCLEOTIDE SEQUENCE</scope>
    <source>
        <strain evidence="1">YG-Jan2019</strain>
    </source>
</reference>
<evidence type="ECO:0000313" key="1">
    <source>
        <dbReference type="EMBL" id="KAJ7993360.1"/>
    </source>
</evidence>
<dbReference type="EMBL" id="CM055751">
    <property type="protein sequence ID" value="KAJ7993360.1"/>
    <property type="molecule type" value="Genomic_DNA"/>
</dbReference>
<dbReference type="Proteomes" id="UP001157502">
    <property type="component" value="Chromosome 24"/>
</dbReference>
<gene>
    <name evidence="1" type="ORF">DPEC_G00271610</name>
</gene>
<protein>
    <submittedName>
        <fullName evidence="1">Uncharacterized protein</fullName>
    </submittedName>
</protein>
<keyword evidence="2" id="KW-1185">Reference proteome</keyword>
<name>A0ACC2FQ59_DALPE</name>